<dbReference type="CDD" id="cd13589">
    <property type="entry name" value="PBP2_polyamine_RpCGA009"/>
    <property type="match status" value="1"/>
</dbReference>
<keyword evidence="5" id="KW-0574">Periplasm</keyword>
<name>A0ABU8CJ79_9HYPH</name>
<keyword evidence="3" id="KW-0813">Transport</keyword>
<evidence type="ECO:0000256" key="3">
    <source>
        <dbReference type="ARBA" id="ARBA00022448"/>
    </source>
</evidence>
<reference evidence="6 7" key="1">
    <citation type="submission" date="2024-01" db="EMBL/GenBank/DDBJ databases">
        <title>Draft genome sequences of three bacterial strains isolated from Acacia saligna represent a potential new species within the genus Rhizobium.</title>
        <authorList>
            <person name="Tambong J.T."/>
            <person name="Mnasri B."/>
        </authorList>
    </citation>
    <scope>NUCLEOTIDE SEQUENCE [LARGE SCALE GENOMIC DNA]</scope>
    <source>
        <strain evidence="6 7">1AS12I</strain>
    </source>
</reference>
<dbReference type="Gene3D" id="3.40.190.10">
    <property type="entry name" value="Periplasmic binding protein-like II"/>
    <property type="match status" value="2"/>
</dbReference>
<evidence type="ECO:0000313" key="7">
    <source>
        <dbReference type="Proteomes" id="UP001531129"/>
    </source>
</evidence>
<dbReference type="PROSITE" id="PS51318">
    <property type="entry name" value="TAT"/>
    <property type="match status" value="1"/>
</dbReference>
<dbReference type="RefSeq" id="WP_264396686.1">
    <property type="nucleotide sequence ID" value="NZ_JBAMYB010000006.1"/>
</dbReference>
<dbReference type="PANTHER" id="PTHR30006">
    <property type="entry name" value="THIAMINE-BINDING PERIPLASMIC PROTEIN-RELATED"/>
    <property type="match status" value="1"/>
</dbReference>
<evidence type="ECO:0000313" key="6">
    <source>
        <dbReference type="EMBL" id="MEI1248810.1"/>
    </source>
</evidence>
<organism evidence="6 7">
    <name type="scientific">Rhizobium aouanii</name>
    <dbReference type="NCBI Taxonomy" id="3118145"/>
    <lineage>
        <taxon>Bacteria</taxon>
        <taxon>Pseudomonadati</taxon>
        <taxon>Pseudomonadota</taxon>
        <taxon>Alphaproteobacteria</taxon>
        <taxon>Hyphomicrobiales</taxon>
        <taxon>Rhizobiaceae</taxon>
        <taxon>Rhizobium/Agrobacterium group</taxon>
        <taxon>Rhizobium</taxon>
    </lineage>
</organism>
<evidence type="ECO:0000256" key="2">
    <source>
        <dbReference type="ARBA" id="ARBA00008520"/>
    </source>
</evidence>
<dbReference type="InterPro" id="IPR006311">
    <property type="entry name" value="TAT_signal"/>
</dbReference>
<protein>
    <submittedName>
        <fullName evidence="6">ABC transporter substrate-binding protein</fullName>
    </submittedName>
</protein>
<evidence type="ECO:0000256" key="4">
    <source>
        <dbReference type="ARBA" id="ARBA00022729"/>
    </source>
</evidence>
<dbReference type="Pfam" id="PF13416">
    <property type="entry name" value="SBP_bac_8"/>
    <property type="match status" value="1"/>
</dbReference>
<dbReference type="SUPFAM" id="SSF53850">
    <property type="entry name" value="Periplasmic binding protein-like II"/>
    <property type="match status" value="1"/>
</dbReference>
<dbReference type="InterPro" id="IPR006059">
    <property type="entry name" value="SBP"/>
</dbReference>
<gene>
    <name evidence="6" type="ORF">V8Q02_12400</name>
</gene>
<evidence type="ECO:0000256" key="1">
    <source>
        <dbReference type="ARBA" id="ARBA00004418"/>
    </source>
</evidence>
<dbReference type="Proteomes" id="UP001531129">
    <property type="component" value="Unassembled WGS sequence"/>
</dbReference>
<accession>A0ABU8CJ79</accession>
<proteinExistence type="inferred from homology"/>
<comment type="caution">
    <text evidence="6">The sequence shown here is derived from an EMBL/GenBank/DDBJ whole genome shotgun (WGS) entry which is preliminary data.</text>
</comment>
<dbReference type="PANTHER" id="PTHR30006:SF3">
    <property type="entry name" value="THIAMINE-BINDING PERIPLASMIC PROTEIN"/>
    <property type="match status" value="1"/>
</dbReference>
<keyword evidence="4" id="KW-0732">Signal</keyword>
<evidence type="ECO:0000256" key="5">
    <source>
        <dbReference type="ARBA" id="ARBA00022764"/>
    </source>
</evidence>
<dbReference type="EMBL" id="JBAMYC010000006">
    <property type="protein sequence ID" value="MEI1248810.1"/>
    <property type="molecule type" value="Genomic_DNA"/>
</dbReference>
<sequence length="379" mass="41831">MTKNGRNGDSHSGMNRRSLLQSAAALMSVPLIAKATAAWAQEKLAGEGEVIAFSWGGSYTDGLRKYVYEPFTEATGIKVVDVIADEAEPQITAMKQAGRIDWDLAHITTRFYPEMHEAGMFVPIDYSLWDQEAIDGTPQNFRLEDAVGIIQFAYVLGYDQRAFPQGGPQNWVDFWDVEKFPGARGLEANDARHNIVAALVADGVAPKDVWPLTDDKLDRAFKKLDEIKPYVAKWWVAGGEAPQLLINQEYAMTLAPDGRLATAIQRNAPIEIAWEGGYVNHVYQSILNGGPNPMNAQKLLAFMNRAQISAGFTQGTGYPGPNANALKYLPTEVAALSNANPENASKLIREDSSWLAAKRPDGKSNIDYIAERWLAWRTQ</sequence>
<keyword evidence="7" id="KW-1185">Reference proteome</keyword>
<comment type="similarity">
    <text evidence="2">Belongs to the bacterial solute-binding protein 1 family.</text>
</comment>
<comment type="subcellular location">
    <subcellularLocation>
        <location evidence="1">Periplasm</location>
    </subcellularLocation>
</comment>